<dbReference type="AlphaFoldDB" id="A0AA36D3W9"/>
<dbReference type="GO" id="GO:0005634">
    <property type="term" value="C:nucleus"/>
    <property type="evidence" value="ECO:0007669"/>
    <property type="project" value="UniProtKB-SubCell"/>
</dbReference>
<evidence type="ECO:0000256" key="4">
    <source>
        <dbReference type="ARBA" id="ARBA00023242"/>
    </source>
</evidence>
<comment type="subcellular location">
    <subcellularLocation>
        <location evidence="1">Nucleus</location>
    </subcellularLocation>
</comment>
<accession>A0AA36D3W9</accession>
<feature type="region of interest" description="Disordered" evidence="5">
    <location>
        <begin position="1"/>
        <end position="25"/>
    </location>
</feature>
<evidence type="ECO:0000256" key="1">
    <source>
        <dbReference type="ARBA" id="ARBA00004123"/>
    </source>
</evidence>
<keyword evidence="4" id="KW-0539">Nucleus</keyword>
<feature type="region of interest" description="Disordered" evidence="5">
    <location>
        <begin position="278"/>
        <end position="301"/>
    </location>
</feature>
<evidence type="ECO:0000256" key="2">
    <source>
        <dbReference type="ARBA" id="ARBA00023015"/>
    </source>
</evidence>
<dbReference type="GO" id="GO:0006355">
    <property type="term" value="P:regulation of DNA-templated transcription"/>
    <property type="evidence" value="ECO:0007669"/>
    <property type="project" value="InterPro"/>
</dbReference>
<feature type="domain" description="MH1" evidence="6">
    <location>
        <begin position="530"/>
        <end position="662"/>
    </location>
</feature>
<keyword evidence="3" id="KW-0804">Transcription</keyword>
<evidence type="ECO:0000259" key="6">
    <source>
        <dbReference type="PROSITE" id="PS51075"/>
    </source>
</evidence>
<dbReference type="GO" id="GO:0005667">
    <property type="term" value="C:transcription regulator complex"/>
    <property type="evidence" value="ECO:0007669"/>
    <property type="project" value="InterPro"/>
</dbReference>
<evidence type="ECO:0000256" key="5">
    <source>
        <dbReference type="SAM" id="MobiDB-lite"/>
    </source>
</evidence>
<evidence type="ECO:0000256" key="3">
    <source>
        <dbReference type="ARBA" id="ARBA00023163"/>
    </source>
</evidence>
<dbReference type="GO" id="GO:0051239">
    <property type="term" value="P:regulation of multicellular organismal process"/>
    <property type="evidence" value="ECO:0007669"/>
    <property type="project" value="UniProtKB-ARBA"/>
</dbReference>
<organism evidence="7 8">
    <name type="scientific">Mesorhabditis spiculigera</name>
    <dbReference type="NCBI Taxonomy" id="96644"/>
    <lineage>
        <taxon>Eukaryota</taxon>
        <taxon>Metazoa</taxon>
        <taxon>Ecdysozoa</taxon>
        <taxon>Nematoda</taxon>
        <taxon>Chromadorea</taxon>
        <taxon>Rhabditida</taxon>
        <taxon>Rhabditina</taxon>
        <taxon>Rhabditomorpha</taxon>
        <taxon>Rhabditoidea</taxon>
        <taxon>Rhabditidae</taxon>
        <taxon>Mesorhabditinae</taxon>
        <taxon>Mesorhabditis</taxon>
    </lineage>
</organism>
<dbReference type="SUPFAM" id="SSF56366">
    <property type="entry name" value="SMAD MH1 domain"/>
    <property type="match status" value="1"/>
</dbReference>
<dbReference type="Gene3D" id="3.90.520.10">
    <property type="entry name" value="SMAD MH1 domain"/>
    <property type="match status" value="1"/>
</dbReference>
<dbReference type="InterPro" id="IPR013019">
    <property type="entry name" value="MAD_homology_MH1"/>
</dbReference>
<name>A0AA36D3W9_9BILA</name>
<keyword evidence="8" id="KW-1185">Reference proteome</keyword>
<feature type="region of interest" description="Disordered" evidence="5">
    <location>
        <begin position="373"/>
        <end position="393"/>
    </location>
</feature>
<proteinExistence type="predicted"/>
<evidence type="ECO:0000313" key="8">
    <source>
        <dbReference type="Proteomes" id="UP001177023"/>
    </source>
</evidence>
<dbReference type="Pfam" id="PF03165">
    <property type="entry name" value="MH1"/>
    <property type="match status" value="1"/>
</dbReference>
<dbReference type="EMBL" id="CATQJA010002659">
    <property type="protein sequence ID" value="CAJ0580251.1"/>
    <property type="molecule type" value="Genomic_DNA"/>
</dbReference>
<sequence>MRSRDIAIRSPRSSPSLPGKNRASHPQRLRPHFLTIFVPYPGYIDPLEPYTPPPPLKPITFTRFVFPFPDPGYPKFQFPRTRRRRPFKFFPGIPKAIRDELQAFQEAKAQESEILTIVVEPEFVESDPEKKKKLHRKSRKVKKVKFDEPKVEVEDFDHYEQLLAKFFSFIGLRSSITPDQPQFSAVLIFRWARELLRSLSTTSEGPWIIWKTSSTRKTPKFDRFDDHWRPRQQEKTVAPAAEGAPATAVTVAKTWPVPTFLPCPKAPQNLATILELPKAEGEGRKKAENLRENPSEKSEDHLQKNAAKFQKEKLDFGLKFAIPEAKLPKKRGTKKGASKLLEKLGEQSQKLIAKLQPKPSFKLPFPHKQLPEKAEKRAEKLEEHLQKNPEKLRYLEDDLESKSQPPEEEEIPVLELQGTANYEALEYANFGYTYDGALMEIALEPNYYGEAEEPDRGVAQLHAPLASSPQQPPPKKRHLTDSPMVVRKVSDLEHHFPPDPCHRPLEHYPLTPPIRSPSISNPSLPSSPTVAAGRLIKKATRKSSSKLRFEEAKSQIEGGLMDIGDLNCFSSRQVQELIRLKRENISAILFDYAKGHELSLEEGERGKPIDLCYPRLFRFKGLSSCRELRPVSHCTSPFTAKWSEFVCINPWHVELLPSNSARNSPIAGGSPALYHELLGWLC</sequence>
<dbReference type="InterPro" id="IPR003619">
    <property type="entry name" value="MAD_homology1_Dwarfin-type"/>
</dbReference>
<dbReference type="PROSITE" id="PS51075">
    <property type="entry name" value="MH1"/>
    <property type="match status" value="1"/>
</dbReference>
<keyword evidence="2" id="KW-0805">Transcription regulation</keyword>
<feature type="non-terminal residue" evidence="7">
    <location>
        <position position="682"/>
    </location>
</feature>
<dbReference type="Proteomes" id="UP001177023">
    <property type="component" value="Unassembled WGS sequence"/>
</dbReference>
<dbReference type="SMART" id="SM00523">
    <property type="entry name" value="DWA"/>
    <property type="match status" value="1"/>
</dbReference>
<comment type="caution">
    <text evidence="7">The sequence shown here is derived from an EMBL/GenBank/DDBJ whole genome shotgun (WGS) entry which is preliminary data.</text>
</comment>
<evidence type="ECO:0000313" key="7">
    <source>
        <dbReference type="EMBL" id="CAJ0580251.1"/>
    </source>
</evidence>
<protein>
    <recommendedName>
        <fullName evidence="6">MH1 domain-containing protein</fullName>
    </recommendedName>
</protein>
<gene>
    <name evidence="7" type="ORF">MSPICULIGERA_LOCUS18449</name>
</gene>
<dbReference type="InterPro" id="IPR036578">
    <property type="entry name" value="SMAD_MH1_sf"/>
</dbReference>
<reference evidence="7" key="1">
    <citation type="submission" date="2023-06" db="EMBL/GenBank/DDBJ databases">
        <authorList>
            <person name="Delattre M."/>
        </authorList>
    </citation>
    <scope>NUCLEOTIDE SEQUENCE</scope>
    <source>
        <strain evidence="7">AF72</strain>
    </source>
</reference>